<protein>
    <submittedName>
        <fullName evidence="1">Uncharacterized protein</fullName>
    </submittedName>
</protein>
<gene>
    <name evidence="1" type="ORF">L917_10613</name>
</gene>
<dbReference type="AlphaFoldDB" id="W2L041"/>
<proteinExistence type="predicted"/>
<organism evidence="1">
    <name type="scientific">Phytophthora nicotianae</name>
    <name type="common">Potato buckeye rot agent</name>
    <name type="synonym">Phytophthora parasitica</name>
    <dbReference type="NCBI Taxonomy" id="4792"/>
    <lineage>
        <taxon>Eukaryota</taxon>
        <taxon>Sar</taxon>
        <taxon>Stramenopiles</taxon>
        <taxon>Oomycota</taxon>
        <taxon>Peronosporomycetes</taxon>
        <taxon>Peronosporales</taxon>
        <taxon>Peronosporaceae</taxon>
        <taxon>Phytophthora</taxon>
    </lineage>
</organism>
<reference evidence="1" key="1">
    <citation type="submission" date="2013-11" db="EMBL/GenBank/DDBJ databases">
        <title>The Genome Sequence of Phytophthora parasitica CHvinca01.</title>
        <authorList>
            <consortium name="The Broad Institute Genomics Platform"/>
            <person name="Russ C."/>
            <person name="Tyler B."/>
            <person name="Panabieres F."/>
            <person name="Shan W."/>
            <person name="Tripathy S."/>
            <person name="Grunwald N."/>
            <person name="Machado M."/>
            <person name="Johnson C.S."/>
            <person name="Arredondo F."/>
            <person name="Hong C."/>
            <person name="Coffey M."/>
            <person name="Young S.K."/>
            <person name="Zeng Q."/>
            <person name="Gargeya S."/>
            <person name="Fitzgerald M."/>
            <person name="Abouelleil A."/>
            <person name="Alvarado L."/>
            <person name="Chapman S.B."/>
            <person name="Gainer-Dewar J."/>
            <person name="Goldberg J."/>
            <person name="Griggs A."/>
            <person name="Gujja S."/>
            <person name="Hansen M."/>
            <person name="Howarth C."/>
            <person name="Imamovic A."/>
            <person name="Ireland A."/>
            <person name="Larimer J."/>
            <person name="McCowan C."/>
            <person name="Murphy C."/>
            <person name="Pearson M."/>
            <person name="Poon T.W."/>
            <person name="Priest M."/>
            <person name="Roberts A."/>
            <person name="Saif S."/>
            <person name="Shea T."/>
            <person name="Sykes S."/>
            <person name="Wortman J."/>
            <person name="Nusbaum C."/>
            <person name="Birren B."/>
        </authorList>
    </citation>
    <scope>NUCLEOTIDE SEQUENCE [LARGE SCALE GENOMIC DNA]</scope>
    <source>
        <strain evidence="1">CHvinca01</strain>
    </source>
</reference>
<sequence>MHLGYRSAFWGVSLTLSIGRTLHYRPYPYVLPPFKYLYPGGYRKERYNILKLTLPLSSRHGGIIAHDNRSAIVVGWNYKTPTVDDVGLLINC</sequence>
<dbReference type="Proteomes" id="UP000054423">
    <property type="component" value="Unassembled WGS sequence"/>
</dbReference>
<accession>W2L041</accession>
<dbReference type="EMBL" id="KI680265">
    <property type="protein sequence ID" value="ETL90783.1"/>
    <property type="molecule type" value="Genomic_DNA"/>
</dbReference>
<evidence type="ECO:0000313" key="1">
    <source>
        <dbReference type="EMBL" id="ETL90783.1"/>
    </source>
</evidence>
<name>W2L041_PHYNI</name>